<dbReference type="Gene3D" id="3.40.50.300">
    <property type="entry name" value="P-loop containing nucleotide triphosphate hydrolases"/>
    <property type="match status" value="1"/>
</dbReference>
<evidence type="ECO:0000313" key="10">
    <source>
        <dbReference type="Proteomes" id="UP000199735"/>
    </source>
</evidence>
<sequence length="552" mass="62519">MAESKASGIVMGIKNDKALIQHETSKLPNRNMFVVGGPGSMKTQSFVLTNMINITDASIVVTDPKGEIYEKTAKIKEAQGYEVRVVNFKNMAISDHYNPFGYVRKDLDATTVANTIVSAKNDPKRKDIWFNAQLGLLKALILYVRTEFHPDKRNMEGILDFLQEFDPEVNEDGESELDEKFMELDKMHPARRSYELGFKKSQEKTRASIIISLLTTIGDYVDDDVANFTKNNDFFFEDIGTKKVALYVLIPTMDTTWEGLINLFFTQLFQELYILGDKNNAKLPVPVVLLLDEFPNLGKFDNYEIFLATCRGYRIACCTILQNNTQLMDKYGKDKAESILGNCAIKICLGNVNDTTANYFSNLMGKTTVKVETGGSSLSRGKSGSSSSSSNYSFSQRSLMNSDEILTMSEDDSLVLIAGKYPIKAKKAKQFVLFPGLADKYEVSQMEYQRKTSEASMKEYEQTVAAHETLLEKKEQEHQEKIREAHAIEQERQDRLLAAQERQKSDIEEQEDAAQDQADIWAQMQEQEMYQNSIDALDALDDEETEKKSEVI</sequence>
<name>A0AAX2EJN8_9BACI</name>
<dbReference type="PANTHER" id="PTHR37937">
    <property type="entry name" value="CONJUGATIVE TRANSFER: DNA TRANSPORT"/>
    <property type="match status" value="1"/>
</dbReference>
<gene>
    <name evidence="9" type="ORF">SAMN04489762_3406</name>
</gene>
<evidence type="ECO:0000256" key="5">
    <source>
        <dbReference type="ARBA" id="ARBA00022989"/>
    </source>
</evidence>
<evidence type="ECO:0000256" key="3">
    <source>
        <dbReference type="ARBA" id="ARBA00022475"/>
    </source>
</evidence>
<dbReference type="InterPro" id="IPR051539">
    <property type="entry name" value="T4SS-coupling_protein"/>
</dbReference>
<dbReference type="EMBL" id="FOCD01000006">
    <property type="protein sequence ID" value="SEO06911.1"/>
    <property type="molecule type" value="Genomic_DNA"/>
</dbReference>
<keyword evidence="3" id="KW-1003">Cell membrane</keyword>
<evidence type="ECO:0000256" key="6">
    <source>
        <dbReference type="ARBA" id="ARBA00023136"/>
    </source>
</evidence>
<feature type="coiled-coil region" evidence="7">
    <location>
        <begin position="457"/>
        <end position="517"/>
    </location>
</feature>
<feature type="region of interest" description="Disordered" evidence="8">
    <location>
        <begin position="374"/>
        <end position="394"/>
    </location>
</feature>
<evidence type="ECO:0000256" key="7">
    <source>
        <dbReference type="SAM" id="Coils"/>
    </source>
</evidence>
<keyword evidence="6" id="KW-0472">Membrane</keyword>
<dbReference type="GO" id="GO:0005886">
    <property type="term" value="C:plasma membrane"/>
    <property type="evidence" value="ECO:0007669"/>
    <property type="project" value="UniProtKB-SubCell"/>
</dbReference>
<dbReference type="Proteomes" id="UP000199735">
    <property type="component" value="Unassembled WGS sequence"/>
</dbReference>
<dbReference type="CDD" id="cd01127">
    <property type="entry name" value="TrwB_TraG_TraD_VirD4"/>
    <property type="match status" value="1"/>
</dbReference>
<dbReference type="NCBIfam" id="NF045973">
    <property type="entry name" value="conju_CD1115"/>
    <property type="match status" value="1"/>
</dbReference>
<dbReference type="PANTHER" id="PTHR37937:SF1">
    <property type="entry name" value="CONJUGATIVE TRANSFER: DNA TRANSPORT"/>
    <property type="match status" value="1"/>
</dbReference>
<dbReference type="Pfam" id="PF02534">
    <property type="entry name" value="T4SS-DNA_transf"/>
    <property type="match status" value="1"/>
</dbReference>
<dbReference type="AlphaFoldDB" id="A0AAX2EJN8"/>
<evidence type="ECO:0000256" key="1">
    <source>
        <dbReference type="ARBA" id="ARBA00004651"/>
    </source>
</evidence>
<comment type="similarity">
    <text evidence="2">Belongs to the VirD4/TraG family.</text>
</comment>
<protein>
    <submittedName>
        <fullName evidence="9">Type IV secretion system protein VirD4</fullName>
    </submittedName>
</protein>
<comment type="subcellular location">
    <subcellularLocation>
        <location evidence="1">Cell membrane</location>
        <topology evidence="1">Multi-pass membrane protein</topology>
    </subcellularLocation>
</comment>
<reference evidence="9 10" key="1">
    <citation type="submission" date="2016-10" db="EMBL/GenBank/DDBJ databases">
        <authorList>
            <person name="Varghese N."/>
            <person name="Submissions S."/>
        </authorList>
    </citation>
    <scope>NUCLEOTIDE SEQUENCE [LARGE SCALE GENOMIC DNA]</scope>
    <source>
        <strain evidence="9 10">DSM 21619</strain>
    </source>
</reference>
<proteinExistence type="inferred from homology"/>
<evidence type="ECO:0000313" key="9">
    <source>
        <dbReference type="EMBL" id="SEO06911.1"/>
    </source>
</evidence>
<dbReference type="InterPro" id="IPR003688">
    <property type="entry name" value="TraG/VirD4"/>
</dbReference>
<evidence type="ECO:0000256" key="4">
    <source>
        <dbReference type="ARBA" id="ARBA00022692"/>
    </source>
</evidence>
<keyword evidence="5" id="KW-1133">Transmembrane helix</keyword>
<organism evidence="9 10">
    <name type="scientific">Terribacillus saccharophilus</name>
    <dbReference type="NCBI Taxonomy" id="361277"/>
    <lineage>
        <taxon>Bacteria</taxon>
        <taxon>Bacillati</taxon>
        <taxon>Bacillota</taxon>
        <taxon>Bacilli</taxon>
        <taxon>Bacillales</taxon>
        <taxon>Bacillaceae</taxon>
        <taxon>Terribacillus</taxon>
    </lineage>
</organism>
<dbReference type="SUPFAM" id="SSF52540">
    <property type="entry name" value="P-loop containing nucleoside triphosphate hydrolases"/>
    <property type="match status" value="1"/>
</dbReference>
<comment type="caution">
    <text evidence="9">The sequence shown here is derived from an EMBL/GenBank/DDBJ whole genome shotgun (WGS) entry which is preliminary data.</text>
</comment>
<evidence type="ECO:0000256" key="8">
    <source>
        <dbReference type="SAM" id="MobiDB-lite"/>
    </source>
</evidence>
<accession>A0AAX2EJN8</accession>
<dbReference type="InterPro" id="IPR027417">
    <property type="entry name" value="P-loop_NTPase"/>
</dbReference>
<keyword evidence="7" id="KW-0175">Coiled coil</keyword>
<evidence type="ECO:0000256" key="2">
    <source>
        <dbReference type="ARBA" id="ARBA00008806"/>
    </source>
</evidence>
<dbReference type="RefSeq" id="WP_093881514.1">
    <property type="nucleotide sequence ID" value="NZ_FOCD01000006.1"/>
</dbReference>
<keyword evidence="4" id="KW-0812">Transmembrane</keyword>